<organism evidence="5 6">
    <name type="scientific">Tistrella mobilis</name>
    <dbReference type="NCBI Taxonomy" id="171437"/>
    <lineage>
        <taxon>Bacteria</taxon>
        <taxon>Pseudomonadati</taxon>
        <taxon>Pseudomonadota</taxon>
        <taxon>Alphaproteobacteria</taxon>
        <taxon>Geminicoccales</taxon>
        <taxon>Geminicoccaceae</taxon>
        <taxon>Tistrella</taxon>
    </lineage>
</organism>
<evidence type="ECO:0000313" key="6">
    <source>
        <dbReference type="Proteomes" id="UP000075787"/>
    </source>
</evidence>
<dbReference type="InterPro" id="IPR020845">
    <property type="entry name" value="AMP-binding_CS"/>
</dbReference>
<dbReference type="Gene3D" id="3.30.300.30">
    <property type="match status" value="1"/>
</dbReference>
<dbReference type="InterPro" id="IPR000873">
    <property type="entry name" value="AMP-dep_synth/lig_dom"/>
</dbReference>
<keyword evidence="2" id="KW-0812">Transmembrane</keyword>
<dbReference type="PROSITE" id="PS00455">
    <property type="entry name" value="AMP_BINDING"/>
    <property type="match status" value="1"/>
</dbReference>
<accession>A0A161R7E8</accession>
<dbReference type="PANTHER" id="PTHR43352">
    <property type="entry name" value="ACETYL-COA SYNTHETASE"/>
    <property type="match status" value="1"/>
</dbReference>
<evidence type="ECO:0000313" key="5">
    <source>
        <dbReference type="EMBL" id="KYO56637.1"/>
    </source>
</evidence>
<dbReference type="Proteomes" id="UP000075787">
    <property type="component" value="Unassembled WGS sequence"/>
</dbReference>
<dbReference type="InterPro" id="IPR042099">
    <property type="entry name" value="ANL_N_sf"/>
</dbReference>
<evidence type="ECO:0000259" key="3">
    <source>
        <dbReference type="Pfam" id="PF00501"/>
    </source>
</evidence>
<feature type="transmembrane region" description="Helical" evidence="2">
    <location>
        <begin position="80"/>
        <end position="97"/>
    </location>
</feature>
<evidence type="ECO:0000256" key="2">
    <source>
        <dbReference type="SAM" id="Phobius"/>
    </source>
</evidence>
<dbReference type="GO" id="GO:0044550">
    <property type="term" value="P:secondary metabolite biosynthetic process"/>
    <property type="evidence" value="ECO:0007669"/>
    <property type="project" value="TreeGrafter"/>
</dbReference>
<dbReference type="GO" id="GO:0016878">
    <property type="term" value="F:acid-thiol ligase activity"/>
    <property type="evidence" value="ECO:0007669"/>
    <property type="project" value="TreeGrafter"/>
</dbReference>
<sequence>MPAARHVFDTERFNLTEYCLAWNAERQPDKAALILLDDTGIRGEISFGRMYDQVRRVTAALHALDLAPGSRIMIRMGNRLEFALVYFAAAAAGLIAVPTSAQLTPAEAGFIARDCGAAVAFVADGLEIAPPHPGGMRLLGLDWLEAAVRGRRDMAPLHLPAHDPALMIYTSGTSGRPKGVLHAHRAVWGRRPMGPGWHGMGPEDRVLHAGQLNWTYTLGVGLMDPWAHGATAVLYAGPRDPSVWPLLIERAEATIFAAVPSVYRQMLKYGTLTPDRLRTLRHGLTAGEALPPPLTHRWFDAASLPLYEALGMSEVSTYISSGPETPLRLGSPGRPQPGRRIQVLPLDGGTDPVGPDEVGVIAVHRDEPGLMIGYWNRPEDTAAAWRGDWFLTGDLARVDSDGYYWYDGRSDEVMTVLGYRVSPIEVEAALSAHPAIAEVAVGPRKVDDALTIIAAYVVPKPGRAGELDLDGLNAWVGKHLARYKWPRDLILVDSLPRGVNGKILRRALGAG</sequence>
<dbReference type="SUPFAM" id="SSF56801">
    <property type="entry name" value="Acetyl-CoA synthetase-like"/>
    <property type="match status" value="1"/>
</dbReference>
<comment type="caution">
    <text evidence="5">The sequence shown here is derived from an EMBL/GenBank/DDBJ whole genome shotgun (WGS) entry which is preliminary data.</text>
</comment>
<feature type="domain" description="AMP-binding enzyme C-terminal" evidence="4">
    <location>
        <begin position="425"/>
        <end position="502"/>
    </location>
</feature>
<keyword evidence="2" id="KW-1133">Transmembrane helix</keyword>
<gene>
    <name evidence="5" type="ORF">AUP44_21755</name>
</gene>
<evidence type="ECO:0000259" key="4">
    <source>
        <dbReference type="Pfam" id="PF13193"/>
    </source>
</evidence>
<dbReference type="InterPro" id="IPR025110">
    <property type="entry name" value="AMP-bd_C"/>
</dbReference>
<proteinExistence type="predicted"/>
<evidence type="ECO:0000256" key="1">
    <source>
        <dbReference type="ARBA" id="ARBA00022598"/>
    </source>
</evidence>
<dbReference type="PANTHER" id="PTHR43352:SF1">
    <property type="entry name" value="ANTHRANILATE--COA LIGASE"/>
    <property type="match status" value="1"/>
</dbReference>
<dbReference type="GeneID" id="97241937"/>
<keyword evidence="1" id="KW-0436">Ligase</keyword>
<dbReference type="EMBL" id="LPZR01000040">
    <property type="protein sequence ID" value="KYO56637.1"/>
    <property type="molecule type" value="Genomic_DNA"/>
</dbReference>
<keyword evidence="2" id="KW-0472">Membrane</keyword>
<dbReference type="OrthoDB" id="4471305at2"/>
<reference evidence="5 6" key="1">
    <citation type="submission" date="2015-12" db="EMBL/GenBank/DDBJ databases">
        <title>Genome sequence of Tistrella mobilis MCCC 1A02139.</title>
        <authorList>
            <person name="Lu L."/>
            <person name="Lai Q."/>
            <person name="Shao Z."/>
            <person name="Qian P."/>
        </authorList>
    </citation>
    <scope>NUCLEOTIDE SEQUENCE [LARGE SCALE GENOMIC DNA]</scope>
    <source>
        <strain evidence="5 6">MCCC 1A02139</strain>
    </source>
</reference>
<dbReference type="Pfam" id="PF13193">
    <property type="entry name" value="AMP-binding_C"/>
    <property type="match status" value="1"/>
</dbReference>
<dbReference type="InterPro" id="IPR045851">
    <property type="entry name" value="AMP-bd_C_sf"/>
</dbReference>
<dbReference type="Pfam" id="PF00501">
    <property type="entry name" value="AMP-binding"/>
    <property type="match status" value="1"/>
</dbReference>
<protein>
    <submittedName>
        <fullName evidence="5">AMP-dependent synthetase</fullName>
    </submittedName>
</protein>
<feature type="domain" description="AMP-dependent synthetase/ligase" evidence="3">
    <location>
        <begin position="21"/>
        <end position="375"/>
    </location>
</feature>
<dbReference type="RefSeq" id="WP_062761820.1">
    <property type="nucleotide sequence ID" value="NZ_CP121027.1"/>
</dbReference>
<dbReference type="AlphaFoldDB" id="A0A161R7E8"/>
<name>A0A161R7E8_9PROT</name>
<dbReference type="Gene3D" id="3.40.50.12780">
    <property type="entry name" value="N-terminal domain of ligase-like"/>
    <property type="match status" value="1"/>
</dbReference>